<comment type="caution">
    <text evidence="1">The sequence shown here is derived from an EMBL/GenBank/DDBJ whole genome shotgun (WGS) entry which is preliminary data.</text>
</comment>
<gene>
    <name evidence="1" type="ORF">HINF_LOCUS12574</name>
    <name evidence="2" type="ORF">HINF_LOCUS73070</name>
</gene>
<evidence type="ECO:0000313" key="1">
    <source>
        <dbReference type="EMBL" id="CAI9924929.1"/>
    </source>
</evidence>
<name>A0AA86NSM9_9EUKA</name>
<reference evidence="1" key="1">
    <citation type="submission" date="2023-06" db="EMBL/GenBank/DDBJ databases">
        <authorList>
            <person name="Kurt Z."/>
        </authorList>
    </citation>
    <scope>NUCLEOTIDE SEQUENCE</scope>
</reference>
<sequence>MVNIGLSNSKTVSLDNCAINLKQNSSVQYLILSKSELFRFSLIQFPHIISVQCQFDKNQTISSVFKPFLERKKKLDCQKTHLSEQNALENNFELKLRTRQKKISLLLKTIVGLLPVNCLE</sequence>
<protein>
    <submittedName>
        <fullName evidence="2">Hypothetical_protein</fullName>
    </submittedName>
</protein>
<proteinExistence type="predicted"/>
<dbReference type="EMBL" id="CATOUU010000330">
    <property type="protein sequence ID" value="CAI9924929.1"/>
    <property type="molecule type" value="Genomic_DNA"/>
</dbReference>
<dbReference type="Proteomes" id="UP001642409">
    <property type="component" value="Unassembled WGS sequence"/>
</dbReference>
<evidence type="ECO:0000313" key="3">
    <source>
        <dbReference type="Proteomes" id="UP001642409"/>
    </source>
</evidence>
<accession>A0AA86NSM9</accession>
<dbReference type="EMBL" id="CAXDID020000591">
    <property type="protein sequence ID" value="CAL6105037.1"/>
    <property type="molecule type" value="Genomic_DNA"/>
</dbReference>
<reference evidence="2 3" key="2">
    <citation type="submission" date="2024-07" db="EMBL/GenBank/DDBJ databases">
        <authorList>
            <person name="Akdeniz Z."/>
        </authorList>
    </citation>
    <scope>NUCLEOTIDE SEQUENCE [LARGE SCALE GENOMIC DNA]</scope>
</reference>
<dbReference type="AlphaFoldDB" id="A0AA86NSM9"/>
<evidence type="ECO:0000313" key="2">
    <source>
        <dbReference type="EMBL" id="CAL6105037.1"/>
    </source>
</evidence>
<organism evidence="1">
    <name type="scientific">Hexamita inflata</name>
    <dbReference type="NCBI Taxonomy" id="28002"/>
    <lineage>
        <taxon>Eukaryota</taxon>
        <taxon>Metamonada</taxon>
        <taxon>Diplomonadida</taxon>
        <taxon>Hexamitidae</taxon>
        <taxon>Hexamitinae</taxon>
        <taxon>Hexamita</taxon>
    </lineage>
</organism>
<keyword evidence="3" id="KW-1185">Reference proteome</keyword>